<keyword evidence="3" id="KW-1185">Reference proteome</keyword>
<organism evidence="2 3">
    <name type="scientific">Colocasia esculenta</name>
    <name type="common">Wild taro</name>
    <name type="synonym">Arum esculentum</name>
    <dbReference type="NCBI Taxonomy" id="4460"/>
    <lineage>
        <taxon>Eukaryota</taxon>
        <taxon>Viridiplantae</taxon>
        <taxon>Streptophyta</taxon>
        <taxon>Embryophyta</taxon>
        <taxon>Tracheophyta</taxon>
        <taxon>Spermatophyta</taxon>
        <taxon>Magnoliopsida</taxon>
        <taxon>Liliopsida</taxon>
        <taxon>Araceae</taxon>
        <taxon>Aroideae</taxon>
        <taxon>Colocasieae</taxon>
        <taxon>Colocasia</taxon>
    </lineage>
</organism>
<evidence type="ECO:0000256" key="1">
    <source>
        <dbReference type="SAM" id="MobiDB-lite"/>
    </source>
</evidence>
<reference evidence="2" key="1">
    <citation type="submission" date="2017-07" db="EMBL/GenBank/DDBJ databases">
        <title>Taro Niue Genome Assembly and Annotation.</title>
        <authorList>
            <person name="Atibalentja N."/>
            <person name="Keating K."/>
            <person name="Fields C.J."/>
        </authorList>
    </citation>
    <scope>NUCLEOTIDE SEQUENCE</scope>
    <source>
        <strain evidence="2">Niue_2</strain>
        <tissue evidence="2">Leaf</tissue>
    </source>
</reference>
<evidence type="ECO:0000313" key="3">
    <source>
        <dbReference type="Proteomes" id="UP000652761"/>
    </source>
</evidence>
<dbReference type="AlphaFoldDB" id="A0A843UJ09"/>
<proteinExistence type="predicted"/>
<dbReference type="Proteomes" id="UP000652761">
    <property type="component" value="Unassembled WGS sequence"/>
</dbReference>
<dbReference type="EMBL" id="NMUH01000698">
    <property type="protein sequence ID" value="MQL83498.1"/>
    <property type="molecule type" value="Genomic_DNA"/>
</dbReference>
<name>A0A843UJ09_COLES</name>
<gene>
    <name evidence="2" type="ORF">Taro_015993</name>
</gene>
<sequence length="100" mass="11303">MQKTEIATHPCKGRDGIRQIATGSYEDRDRSFDQAARLRQGSLSRSDHDKWLCHDGPDNATYRAVVFSGTSPEFERKKGLSWDCVPTLHVFTQGALKIHN</sequence>
<comment type="caution">
    <text evidence="2">The sequence shown here is derived from an EMBL/GenBank/DDBJ whole genome shotgun (WGS) entry which is preliminary data.</text>
</comment>
<protein>
    <submittedName>
        <fullName evidence="2">Uncharacterized protein</fullName>
    </submittedName>
</protein>
<accession>A0A843UJ09</accession>
<evidence type="ECO:0000313" key="2">
    <source>
        <dbReference type="EMBL" id="MQL83498.1"/>
    </source>
</evidence>
<feature type="region of interest" description="Disordered" evidence="1">
    <location>
        <begin position="1"/>
        <end position="20"/>
    </location>
</feature>